<sequence>MLDAQNPKNVNGCQLMRQSWSIVNSLKLTVKSLNKGAWALGLGKIYFYHEFCERRRDR</sequence>
<evidence type="ECO:0000313" key="2">
    <source>
        <dbReference type="Proteomes" id="UP000660380"/>
    </source>
</evidence>
<accession>A0ABR8GS84</accession>
<gene>
    <name evidence="1" type="ORF">H6G81_15980</name>
</gene>
<name>A0ABR8GS84_9CYAN</name>
<comment type="caution">
    <text evidence="1">The sequence shown here is derived from an EMBL/GenBank/DDBJ whole genome shotgun (WGS) entry which is preliminary data.</text>
</comment>
<reference evidence="1 2" key="1">
    <citation type="journal article" date="2020" name="ISME J.">
        <title>Comparative genomics reveals insights into cyanobacterial evolution and habitat adaptation.</title>
        <authorList>
            <person name="Chen M.Y."/>
            <person name="Teng W.K."/>
            <person name="Zhao L."/>
            <person name="Hu C.X."/>
            <person name="Zhou Y.K."/>
            <person name="Han B.P."/>
            <person name="Song L.R."/>
            <person name="Shu W.S."/>
        </authorList>
    </citation>
    <scope>NUCLEOTIDE SEQUENCE [LARGE SCALE GENOMIC DNA]</scope>
    <source>
        <strain evidence="1 2">FACHB-248</strain>
    </source>
</reference>
<keyword evidence="2" id="KW-1185">Reference proteome</keyword>
<dbReference type="EMBL" id="JACJTA010000032">
    <property type="protein sequence ID" value="MBD2605980.1"/>
    <property type="molecule type" value="Genomic_DNA"/>
</dbReference>
<organism evidence="1 2">
    <name type="scientific">Scytonema hofmannii FACHB-248</name>
    <dbReference type="NCBI Taxonomy" id="1842502"/>
    <lineage>
        <taxon>Bacteria</taxon>
        <taxon>Bacillati</taxon>
        <taxon>Cyanobacteriota</taxon>
        <taxon>Cyanophyceae</taxon>
        <taxon>Nostocales</taxon>
        <taxon>Scytonemataceae</taxon>
        <taxon>Scytonema</taxon>
    </lineage>
</organism>
<proteinExistence type="predicted"/>
<evidence type="ECO:0000313" key="1">
    <source>
        <dbReference type="EMBL" id="MBD2605980.1"/>
    </source>
</evidence>
<dbReference type="RefSeq" id="WP_190909787.1">
    <property type="nucleotide sequence ID" value="NZ_JACJTA010000032.1"/>
</dbReference>
<protein>
    <submittedName>
        <fullName evidence="1">Uncharacterized protein</fullName>
    </submittedName>
</protein>
<dbReference type="Proteomes" id="UP000660380">
    <property type="component" value="Unassembled WGS sequence"/>
</dbReference>